<reference evidence="1 2" key="1">
    <citation type="submission" date="2020-06" db="EMBL/GenBank/DDBJ databases">
        <title>Rhizobium sp.nov. isolated from the tomato plant.</title>
        <authorList>
            <person name="Thin K.K."/>
            <person name="Zhang X."/>
            <person name="He S."/>
        </authorList>
    </citation>
    <scope>NUCLEOTIDE SEQUENCE [LARGE SCALE GENOMIC DNA]</scope>
    <source>
        <strain evidence="1 2">DBTS2</strain>
    </source>
</reference>
<name>A0ABX2QE40_9HYPH</name>
<dbReference type="RefSeq" id="WP_176949932.1">
    <property type="nucleotide sequence ID" value="NZ_JABXYK010000006.1"/>
</dbReference>
<sequence length="105" mass="12314">MEEADIETIKDAVHFLLSEEYNKLRRYPFNVARLAGKIEETESARGIDVTTNEAQAIIEETIVREVERQAARGQQIRYVEVHEVIPGERRWLWQDTDPVEFKERG</sequence>
<protein>
    <submittedName>
        <fullName evidence="1">Uncharacterized protein</fullName>
    </submittedName>
</protein>
<accession>A0ABX2QE40</accession>
<organism evidence="1 2">
    <name type="scientific">Mycoplana rhizolycopersici</name>
    <dbReference type="NCBI Taxonomy" id="2746702"/>
    <lineage>
        <taxon>Bacteria</taxon>
        <taxon>Pseudomonadati</taxon>
        <taxon>Pseudomonadota</taxon>
        <taxon>Alphaproteobacteria</taxon>
        <taxon>Hyphomicrobiales</taxon>
        <taxon>Rhizobiaceae</taxon>
        <taxon>Mycoplana</taxon>
    </lineage>
</organism>
<keyword evidence="2" id="KW-1185">Reference proteome</keyword>
<evidence type="ECO:0000313" key="1">
    <source>
        <dbReference type="EMBL" id="NVP55950.1"/>
    </source>
</evidence>
<dbReference type="Proteomes" id="UP000659172">
    <property type="component" value="Unassembled WGS sequence"/>
</dbReference>
<proteinExistence type="predicted"/>
<evidence type="ECO:0000313" key="2">
    <source>
        <dbReference type="Proteomes" id="UP000659172"/>
    </source>
</evidence>
<dbReference type="EMBL" id="JABXYK010000006">
    <property type="protein sequence ID" value="NVP55950.1"/>
    <property type="molecule type" value="Genomic_DNA"/>
</dbReference>
<gene>
    <name evidence="1" type="ORF">HV823_11870</name>
</gene>
<comment type="caution">
    <text evidence="1">The sequence shown here is derived from an EMBL/GenBank/DDBJ whole genome shotgun (WGS) entry which is preliminary data.</text>
</comment>